<gene>
    <name evidence="4" type="ORF">V6N12_034804</name>
</gene>
<dbReference type="Pfam" id="PF13041">
    <property type="entry name" value="PPR_2"/>
    <property type="match status" value="2"/>
</dbReference>
<organism evidence="4 5">
    <name type="scientific">Hibiscus sabdariffa</name>
    <name type="common">roselle</name>
    <dbReference type="NCBI Taxonomy" id="183260"/>
    <lineage>
        <taxon>Eukaryota</taxon>
        <taxon>Viridiplantae</taxon>
        <taxon>Streptophyta</taxon>
        <taxon>Embryophyta</taxon>
        <taxon>Tracheophyta</taxon>
        <taxon>Spermatophyta</taxon>
        <taxon>Magnoliopsida</taxon>
        <taxon>eudicotyledons</taxon>
        <taxon>Gunneridae</taxon>
        <taxon>Pentapetalae</taxon>
        <taxon>rosids</taxon>
        <taxon>malvids</taxon>
        <taxon>Malvales</taxon>
        <taxon>Malvaceae</taxon>
        <taxon>Malvoideae</taxon>
        <taxon>Hibiscus</taxon>
    </lineage>
</organism>
<evidence type="ECO:0000313" key="5">
    <source>
        <dbReference type="Proteomes" id="UP001472677"/>
    </source>
</evidence>
<comment type="similarity">
    <text evidence="1">Belongs to the PPR family. P subfamily.</text>
</comment>
<comment type="caution">
    <text evidence="4">The sequence shown here is derived from an EMBL/GenBank/DDBJ whole genome shotgun (WGS) entry which is preliminary data.</text>
</comment>
<dbReference type="PANTHER" id="PTHR47939">
    <property type="entry name" value="MEMBRANE-ASSOCIATED SALT-INDUCIBLE PROTEIN-LIKE"/>
    <property type="match status" value="1"/>
</dbReference>
<dbReference type="Gene3D" id="1.25.40.10">
    <property type="entry name" value="Tetratricopeptide repeat domain"/>
    <property type="match status" value="3"/>
</dbReference>
<dbReference type="NCBIfam" id="TIGR00756">
    <property type="entry name" value="PPR"/>
    <property type="match status" value="3"/>
</dbReference>
<evidence type="ECO:0000256" key="1">
    <source>
        <dbReference type="ARBA" id="ARBA00007626"/>
    </source>
</evidence>
<feature type="repeat" description="PPR" evidence="3">
    <location>
        <begin position="206"/>
        <end position="240"/>
    </location>
</feature>
<evidence type="ECO:0008006" key="6">
    <source>
        <dbReference type="Google" id="ProtNLM"/>
    </source>
</evidence>
<protein>
    <recommendedName>
        <fullName evidence="6">Pentatricopeptide repeat-containing protein</fullName>
    </recommendedName>
</protein>
<evidence type="ECO:0000256" key="3">
    <source>
        <dbReference type="PROSITE-ProRule" id="PRU00708"/>
    </source>
</evidence>
<feature type="repeat" description="PPR" evidence="3">
    <location>
        <begin position="171"/>
        <end position="205"/>
    </location>
</feature>
<dbReference type="InterPro" id="IPR050667">
    <property type="entry name" value="PPR-containing_protein"/>
</dbReference>
<evidence type="ECO:0000313" key="4">
    <source>
        <dbReference type="EMBL" id="KAK8503409.1"/>
    </source>
</evidence>
<proteinExistence type="inferred from homology"/>
<dbReference type="EMBL" id="JBBPBM010000153">
    <property type="protein sequence ID" value="KAK8503409.1"/>
    <property type="molecule type" value="Genomic_DNA"/>
</dbReference>
<evidence type="ECO:0000256" key="2">
    <source>
        <dbReference type="ARBA" id="ARBA00022737"/>
    </source>
</evidence>
<dbReference type="PROSITE" id="PS51375">
    <property type="entry name" value="PPR"/>
    <property type="match status" value="3"/>
</dbReference>
<dbReference type="InterPro" id="IPR011990">
    <property type="entry name" value="TPR-like_helical_dom_sf"/>
</dbReference>
<dbReference type="Pfam" id="PF01535">
    <property type="entry name" value="PPR"/>
    <property type="match status" value="2"/>
</dbReference>
<dbReference type="InterPro" id="IPR002885">
    <property type="entry name" value="PPR_rpt"/>
</dbReference>
<dbReference type="Proteomes" id="UP001472677">
    <property type="component" value="Unassembled WGS sequence"/>
</dbReference>
<feature type="repeat" description="PPR" evidence="3">
    <location>
        <begin position="276"/>
        <end position="311"/>
    </location>
</feature>
<sequence>MRGFWNMLFLRPIRRFCSLSAFSKQSPKAIPLQETVLSKLKAERDPDQLFTLFKANAHNRLVIENRVAFEDTVSRLAGAGRFDHIEHLLEHQKTLPQGRREGFVMRIIMLYGKAGMVKHAIDTFHDMHLYGCKRTVKSFNAALKVLIQTRDLGAIEAFLADVPPKFLVELDIYTVNIVIKAFCEMDFLDRAYLFMVEMEKVGIKPDVITYTTLISASYQKNRCVIGNGLWNHMVYKGFRPNLTTFNVRVQYLINRKLAWQANDAMRLMKKIGIEPDEVTYNLVIKGFCQAGYLEMAKRVYSSLECRSNYKPNVKIYQTMIHYLCKGGEYNLAYTRCIGCMRKNWFPSVDTIHSLLQGLMRNGQLHKAKMIMKLVRSRKPPFALTQLDSLQSICQRSDGLKPD</sequence>
<reference evidence="4 5" key="1">
    <citation type="journal article" date="2024" name="G3 (Bethesda)">
        <title>Genome assembly of Hibiscus sabdariffa L. provides insights into metabolisms of medicinal natural products.</title>
        <authorList>
            <person name="Kim T."/>
        </authorList>
    </citation>
    <scope>NUCLEOTIDE SEQUENCE [LARGE SCALE GENOMIC DNA]</scope>
    <source>
        <strain evidence="4">TK-2024</strain>
        <tissue evidence="4">Old leaves</tissue>
    </source>
</reference>
<accession>A0ABR2B8T4</accession>
<keyword evidence="2" id="KW-0677">Repeat</keyword>
<keyword evidence="5" id="KW-1185">Reference proteome</keyword>
<dbReference type="PANTHER" id="PTHR47939:SF7">
    <property type="entry name" value="REPEAT-CONTAINING PROTEIN, PUTATIVE-RELATED"/>
    <property type="match status" value="1"/>
</dbReference>
<name>A0ABR2B8T4_9ROSI</name>